<organism evidence="1 2">
    <name type="scientific">Dichomitus squalens</name>
    <dbReference type="NCBI Taxonomy" id="114155"/>
    <lineage>
        <taxon>Eukaryota</taxon>
        <taxon>Fungi</taxon>
        <taxon>Dikarya</taxon>
        <taxon>Basidiomycota</taxon>
        <taxon>Agaricomycotina</taxon>
        <taxon>Agaricomycetes</taxon>
        <taxon>Polyporales</taxon>
        <taxon>Polyporaceae</taxon>
        <taxon>Dichomitus</taxon>
    </lineage>
</organism>
<dbReference type="Proteomes" id="UP000292082">
    <property type="component" value="Unassembled WGS sequence"/>
</dbReference>
<evidence type="ECO:0000313" key="1">
    <source>
        <dbReference type="EMBL" id="TBU57809.1"/>
    </source>
</evidence>
<evidence type="ECO:0000313" key="2">
    <source>
        <dbReference type="Proteomes" id="UP000292082"/>
    </source>
</evidence>
<dbReference type="SUPFAM" id="SSF52047">
    <property type="entry name" value="RNI-like"/>
    <property type="match status" value="1"/>
</dbReference>
<dbReference type="Gene3D" id="3.80.10.10">
    <property type="entry name" value="Ribonuclease Inhibitor"/>
    <property type="match status" value="1"/>
</dbReference>
<name>A0A4Q9PTR1_9APHY</name>
<dbReference type="EMBL" id="ML145132">
    <property type="protein sequence ID" value="TBU57809.1"/>
    <property type="molecule type" value="Genomic_DNA"/>
</dbReference>
<proteinExistence type="predicted"/>
<keyword evidence="2" id="KW-1185">Reference proteome</keyword>
<dbReference type="InterPro" id="IPR032675">
    <property type="entry name" value="LRR_dom_sf"/>
</dbReference>
<reference evidence="1 2" key="1">
    <citation type="submission" date="2019-01" db="EMBL/GenBank/DDBJ databases">
        <title>Draft genome sequences of three monokaryotic isolates of the white-rot basidiomycete fungus Dichomitus squalens.</title>
        <authorList>
            <consortium name="DOE Joint Genome Institute"/>
            <person name="Lopez S.C."/>
            <person name="Andreopoulos B."/>
            <person name="Pangilinan J."/>
            <person name="Lipzen A."/>
            <person name="Riley R."/>
            <person name="Ahrendt S."/>
            <person name="Ng V."/>
            <person name="Barry K."/>
            <person name="Daum C."/>
            <person name="Grigoriev I.V."/>
            <person name="Hilden K.S."/>
            <person name="Makela M.R."/>
            <person name="de Vries R.P."/>
        </authorList>
    </citation>
    <scope>NUCLEOTIDE SEQUENCE [LARGE SCALE GENOMIC DNA]</scope>
    <source>
        <strain evidence="1 2">CBS 464.89</strain>
    </source>
</reference>
<evidence type="ECO:0008006" key="3">
    <source>
        <dbReference type="Google" id="ProtNLM"/>
    </source>
</evidence>
<protein>
    <recommendedName>
        <fullName evidence="3">F-box domain-containing protein</fullName>
    </recommendedName>
</protein>
<accession>A0A4Q9PTR1</accession>
<sequence length="294" mass="33372">MSPHTTPVTDLGLPIELWIQVLRSASRGTQAKMMLVNRPLSEIAESLLYHSVTLTWNIDVPKFSQSIASCIRRASLVIDIHILQIKPLGDNRVPALLPYLIGTLQNLRTMTLKMTVARMASCDDILHIRLPHLRSFTCNMNINSDEVFFNFLTAHEELVELDLGFTYPPNLPGVEDRLDKKPFSSLHTIACSSRWLNSRLPVLHNLTHLYRTGYIATEVAHIATLLDPQLISLRLRGRRILTGWDRTEPWSLHEVATKLPKLRYLQIDAPHVCSLLVPLLRSEHKYSGLVQATN</sequence>
<dbReference type="AlphaFoldDB" id="A0A4Q9PTR1"/>
<gene>
    <name evidence="1" type="ORF">BD310DRAFT_928400</name>
</gene>